<reference evidence="10 11" key="1">
    <citation type="submission" date="2019-02" db="EMBL/GenBank/DDBJ databases">
        <title>Deep-cultivation of Planctomycetes and their phenomic and genomic characterization uncovers novel biology.</title>
        <authorList>
            <person name="Wiegand S."/>
            <person name="Jogler M."/>
            <person name="Boedeker C."/>
            <person name="Pinto D."/>
            <person name="Vollmers J."/>
            <person name="Rivas-Marin E."/>
            <person name="Kohn T."/>
            <person name="Peeters S.H."/>
            <person name="Heuer A."/>
            <person name="Rast P."/>
            <person name="Oberbeckmann S."/>
            <person name="Bunk B."/>
            <person name="Jeske O."/>
            <person name="Meyerdierks A."/>
            <person name="Storesund J.E."/>
            <person name="Kallscheuer N."/>
            <person name="Luecker S."/>
            <person name="Lage O.M."/>
            <person name="Pohl T."/>
            <person name="Merkel B.J."/>
            <person name="Hornburger P."/>
            <person name="Mueller R.-W."/>
            <person name="Bruemmer F."/>
            <person name="Labrenz M."/>
            <person name="Spormann A.M."/>
            <person name="Op den Camp H."/>
            <person name="Overmann J."/>
            <person name="Amann R."/>
            <person name="Jetten M.S.M."/>
            <person name="Mascher T."/>
            <person name="Medema M.H."/>
            <person name="Devos D.P."/>
            <person name="Kaster A.-K."/>
            <person name="Ovreas L."/>
            <person name="Rohde M."/>
            <person name="Galperin M.Y."/>
            <person name="Jogler C."/>
        </authorList>
    </citation>
    <scope>NUCLEOTIDE SEQUENCE [LARGE SCALE GENOMIC DNA]</scope>
    <source>
        <strain evidence="10 11">Pla133</strain>
    </source>
</reference>
<feature type="transmembrane region" description="Helical" evidence="8">
    <location>
        <begin position="274"/>
        <end position="295"/>
    </location>
</feature>
<keyword evidence="2 10" id="KW-0645">Protease</keyword>
<evidence type="ECO:0000256" key="4">
    <source>
        <dbReference type="ARBA" id="ARBA00022801"/>
    </source>
</evidence>
<name>A0A518BQB6_9BACT</name>
<keyword evidence="5" id="KW-0862">Zinc</keyword>
<dbReference type="InterPro" id="IPR011990">
    <property type="entry name" value="TPR-like_helical_dom_sf"/>
</dbReference>
<organism evidence="10 11">
    <name type="scientific">Engelhardtia mirabilis</name>
    <dbReference type="NCBI Taxonomy" id="2528011"/>
    <lineage>
        <taxon>Bacteria</taxon>
        <taxon>Pseudomonadati</taxon>
        <taxon>Planctomycetota</taxon>
        <taxon>Planctomycetia</taxon>
        <taxon>Planctomycetia incertae sedis</taxon>
        <taxon>Engelhardtia</taxon>
    </lineage>
</organism>
<evidence type="ECO:0000256" key="2">
    <source>
        <dbReference type="ARBA" id="ARBA00022670"/>
    </source>
</evidence>
<sequence>MRIPDGVIDAAREHLASWLPWAGPAAALALATIVPLVLLPPILWPAARAARRAAGAPWQEQARRRWPLAVSTRLLAMVAAALLCFSAWEMGGPLAATGSRTTAGLGFLVALIASIAAIRLVTARLPGTPMAGPDWLRGHVALWCLMMGHVLIMAAMALVMPLHFGLGVALVLAGGALATTWWLRGGILVLPRLMGALRPADAKLAAQVERAAREQGVRGIMVFELRAPIANAFVVPAPRALVVTGALREVLDAPQLGAILAHEVAHLGESRRRIALFSSRVYAVLPLPLALPLGVQFGVWYSFYAFVPTLVLLMATRRLLRSFEEHADRHGARAQAGEGTYAHALEALHRANLLPAVIGDRRRPHPDLYDRMVAAGVQPQFERPLPPSKWMTRGTLSVGIALFGAAVIATTAGADFAARAAQAGAFDPTWALALGGGDPRVAGLLAEQFEAAGRHDAASDLGRYVAWASPDEPWAALSWACLDAPSEREVARLAAAIEGHLRRQSRQGCWQEAALAELWLLAGDYARASAARDRALALTDRADPDFAWMAAILGRLADGLGEPDRARELLATGLARRAAGAEADDPRLALELADLARRVGDADQAEALERVVEREGALQDRRGELERLRRELAGRRLGRMIAAPYVPVRPSTSQYVPVRPSTSHRTSHRTSHTAQLRPRLEPAAWRRG</sequence>
<keyword evidence="8" id="KW-0472">Membrane</keyword>
<keyword evidence="11" id="KW-1185">Reference proteome</keyword>
<feature type="transmembrane region" description="Helical" evidence="8">
    <location>
        <begin position="140"/>
        <end position="158"/>
    </location>
</feature>
<dbReference type="Proteomes" id="UP000316921">
    <property type="component" value="Chromosome"/>
</dbReference>
<evidence type="ECO:0000256" key="3">
    <source>
        <dbReference type="ARBA" id="ARBA00022723"/>
    </source>
</evidence>
<evidence type="ECO:0000259" key="9">
    <source>
        <dbReference type="Pfam" id="PF01435"/>
    </source>
</evidence>
<dbReference type="Gene3D" id="3.30.2010.10">
    <property type="entry name" value="Metalloproteases ('zincins'), catalytic domain"/>
    <property type="match status" value="1"/>
</dbReference>
<evidence type="ECO:0000256" key="8">
    <source>
        <dbReference type="SAM" id="Phobius"/>
    </source>
</evidence>
<keyword evidence="6" id="KW-0482">Metalloprotease</keyword>
<keyword evidence="8" id="KW-0812">Transmembrane</keyword>
<dbReference type="GO" id="GO:0004222">
    <property type="term" value="F:metalloendopeptidase activity"/>
    <property type="evidence" value="ECO:0007669"/>
    <property type="project" value="InterPro"/>
</dbReference>
<dbReference type="RefSeq" id="WP_145168484.1">
    <property type="nucleotide sequence ID" value="NZ_CP036287.1"/>
</dbReference>
<dbReference type="KEGG" id="pbap:Pla133_42820"/>
<comment type="cofactor">
    <cofactor evidence="1">
        <name>Zn(2+)</name>
        <dbReference type="ChEBI" id="CHEBI:29105"/>
    </cofactor>
</comment>
<evidence type="ECO:0000256" key="5">
    <source>
        <dbReference type="ARBA" id="ARBA00022833"/>
    </source>
</evidence>
<feature type="domain" description="Peptidase M48" evidence="9">
    <location>
        <begin position="201"/>
        <end position="374"/>
    </location>
</feature>
<dbReference type="Pfam" id="PF01435">
    <property type="entry name" value="Peptidase_M48"/>
    <property type="match status" value="1"/>
</dbReference>
<gene>
    <name evidence="10" type="primary">htpX_2</name>
    <name evidence="10" type="ORF">Pla133_42820</name>
</gene>
<evidence type="ECO:0000313" key="10">
    <source>
        <dbReference type="EMBL" id="QDU69165.1"/>
    </source>
</evidence>
<dbReference type="InterPro" id="IPR001915">
    <property type="entry name" value="Peptidase_M48"/>
</dbReference>
<feature type="transmembrane region" description="Helical" evidence="8">
    <location>
        <begin position="25"/>
        <end position="47"/>
    </location>
</feature>
<dbReference type="GO" id="GO:0046872">
    <property type="term" value="F:metal ion binding"/>
    <property type="evidence" value="ECO:0007669"/>
    <property type="project" value="UniProtKB-KW"/>
</dbReference>
<evidence type="ECO:0000313" key="11">
    <source>
        <dbReference type="Proteomes" id="UP000316921"/>
    </source>
</evidence>
<dbReference type="GO" id="GO:0006508">
    <property type="term" value="P:proteolysis"/>
    <property type="evidence" value="ECO:0007669"/>
    <property type="project" value="UniProtKB-KW"/>
</dbReference>
<evidence type="ECO:0000256" key="7">
    <source>
        <dbReference type="SAM" id="MobiDB-lite"/>
    </source>
</evidence>
<dbReference type="AlphaFoldDB" id="A0A518BQB6"/>
<feature type="region of interest" description="Disordered" evidence="7">
    <location>
        <begin position="651"/>
        <end position="688"/>
    </location>
</feature>
<evidence type="ECO:0000256" key="6">
    <source>
        <dbReference type="ARBA" id="ARBA00023049"/>
    </source>
</evidence>
<feature type="transmembrane region" description="Helical" evidence="8">
    <location>
        <begin position="100"/>
        <end position="120"/>
    </location>
</feature>
<evidence type="ECO:0000256" key="1">
    <source>
        <dbReference type="ARBA" id="ARBA00001947"/>
    </source>
</evidence>
<keyword evidence="3" id="KW-0479">Metal-binding</keyword>
<feature type="transmembrane region" description="Helical" evidence="8">
    <location>
        <begin position="164"/>
        <end position="183"/>
    </location>
</feature>
<dbReference type="Gene3D" id="1.25.40.10">
    <property type="entry name" value="Tetratricopeptide repeat domain"/>
    <property type="match status" value="1"/>
</dbReference>
<feature type="transmembrane region" description="Helical" evidence="8">
    <location>
        <begin position="68"/>
        <end position="88"/>
    </location>
</feature>
<dbReference type="EMBL" id="CP036287">
    <property type="protein sequence ID" value="QDU69165.1"/>
    <property type="molecule type" value="Genomic_DNA"/>
</dbReference>
<proteinExistence type="predicted"/>
<protein>
    <submittedName>
        <fullName evidence="10">Protease HtpX</fullName>
    </submittedName>
</protein>
<accession>A0A518BQB6</accession>
<keyword evidence="8" id="KW-1133">Transmembrane helix</keyword>
<keyword evidence="4" id="KW-0378">Hydrolase</keyword>